<accession>A0A0H3ZR14</accession>
<reference evidence="1" key="1">
    <citation type="journal article" date="2015" name="MBio">
        <title>Eco-Evolutionary Dynamics of Episomes among Ecologically Cohesive Bacterial Populations.</title>
        <authorList>
            <person name="Xue H."/>
            <person name="Cordero O.X."/>
            <person name="Camas F.M."/>
            <person name="Trimble W."/>
            <person name="Meyer F."/>
            <person name="Guglielmini J."/>
            <person name="Rocha E.P."/>
            <person name="Polz M.F."/>
        </authorList>
    </citation>
    <scope>NUCLEOTIDE SEQUENCE</scope>
    <source>
        <strain evidence="1">FF_113</strain>
    </source>
</reference>
<proteinExistence type="predicted"/>
<sequence>MMKRAVKTGDGVEVETNAGLILISSIVADMEQHICAE</sequence>
<dbReference type="AlphaFoldDB" id="A0A0H3ZR14"/>
<evidence type="ECO:0000313" key="1">
    <source>
        <dbReference type="EMBL" id="AKN38828.1"/>
    </source>
</evidence>
<protein>
    <submittedName>
        <fullName evidence="1">Uncharacterized protein</fullName>
    </submittedName>
</protein>
<dbReference type="EMBL" id="KP795616">
    <property type="protein sequence ID" value="AKN38828.1"/>
    <property type="molecule type" value="Genomic_DNA"/>
</dbReference>
<name>A0A0H3ZR14_9GAMM</name>
<organism evidence="1">
    <name type="scientific">Enterovibrio sp. FF_113</name>
    <dbReference type="NCBI Taxonomy" id="1660266"/>
    <lineage>
        <taxon>Bacteria</taxon>
        <taxon>Pseudomonadati</taxon>
        <taxon>Pseudomonadota</taxon>
        <taxon>Gammaproteobacteria</taxon>
        <taxon>Vibrionales</taxon>
        <taxon>Vibrionaceae</taxon>
        <taxon>Enterovibrio</taxon>
    </lineage>
</organism>